<protein>
    <recommendedName>
        <fullName evidence="1">RNase H type-1 domain-containing protein</fullName>
    </recommendedName>
</protein>
<dbReference type="EMBL" id="QJKJ01015704">
    <property type="protein sequence ID" value="RDX62079.1"/>
    <property type="molecule type" value="Genomic_DNA"/>
</dbReference>
<feature type="non-terminal residue" evidence="2">
    <location>
        <position position="1"/>
    </location>
</feature>
<dbReference type="Proteomes" id="UP000257109">
    <property type="component" value="Unassembled WGS sequence"/>
</dbReference>
<evidence type="ECO:0000313" key="3">
    <source>
        <dbReference type="Proteomes" id="UP000257109"/>
    </source>
</evidence>
<dbReference type="CDD" id="cd09279">
    <property type="entry name" value="RNase_HI_like"/>
    <property type="match status" value="1"/>
</dbReference>
<organism evidence="2 3">
    <name type="scientific">Mucuna pruriens</name>
    <name type="common">Velvet bean</name>
    <name type="synonym">Dolichos pruriens</name>
    <dbReference type="NCBI Taxonomy" id="157652"/>
    <lineage>
        <taxon>Eukaryota</taxon>
        <taxon>Viridiplantae</taxon>
        <taxon>Streptophyta</taxon>
        <taxon>Embryophyta</taxon>
        <taxon>Tracheophyta</taxon>
        <taxon>Spermatophyta</taxon>
        <taxon>Magnoliopsida</taxon>
        <taxon>eudicotyledons</taxon>
        <taxon>Gunneridae</taxon>
        <taxon>Pentapetalae</taxon>
        <taxon>rosids</taxon>
        <taxon>fabids</taxon>
        <taxon>Fabales</taxon>
        <taxon>Fabaceae</taxon>
        <taxon>Papilionoideae</taxon>
        <taxon>50 kb inversion clade</taxon>
        <taxon>NPAAA clade</taxon>
        <taxon>indigoferoid/millettioid clade</taxon>
        <taxon>Phaseoleae</taxon>
        <taxon>Mucuna</taxon>
    </lineage>
</organism>
<dbReference type="PANTHER" id="PTHR48475:SF2">
    <property type="entry name" value="RIBONUCLEASE H"/>
    <property type="match status" value="1"/>
</dbReference>
<dbReference type="InterPro" id="IPR036397">
    <property type="entry name" value="RNaseH_sf"/>
</dbReference>
<dbReference type="Gene3D" id="3.30.420.10">
    <property type="entry name" value="Ribonuclease H-like superfamily/Ribonuclease H"/>
    <property type="match status" value="1"/>
</dbReference>
<dbReference type="PANTHER" id="PTHR48475">
    <property type="entry name" value="RIBONUCLEASE H"/>
    <property type="match status" value="1"/>
</dbReference>
<gene>
    <name evidence="2" type="ORF">CR513_59626</name>
</gene>
<dbReference type="Pfam" id="PF13456">
    <property type="entry name" value="RVT_3"/>
    <property type="match status" value="1"/>
</dbReference>
<feature type="domain" description="RNase H type-1" evidence="1">
    <location>
        <begin position="191"/>
        <end position="303"/>
    </location>
</feature>
<proteinExistence type="predicted"/>
<evidence type="ECO:0000259" key="1">
    <source>
        <dbReference type="Pfam" id="PF13456"/>
    </source>
</evidence>
<dbReference type="GO" id="GO:0003676">
    <property type="term" value="F:nucleic acid binding"/>
    <property type="evidence" value="ECO:0007669"/>
    <property type="project" value="InterPro"/>
</dbReference>
<name>A0A371E7V2_MUCPR</name>
<dbReference type="InterPro" id="IPR012337">
    <property type="entry name" value="RNaseH-like_sf"/>
</dbReference>
<dbReference type="SUPFAM" id="SSF53098">
    <property type="entry name" value="Ribonuclease H-like"/>
    <property type="match status" value="1"/>
</dbReference>
<dbReference type="InterPro" id="IPR002156">
    <property type="entry name" value="RNaseH_domain"/>
</dbReference>
<dbReference type="GO" id="GO:0004523">
    <property type="term" value="F:RNA-DNA hybrid ribonuclease activity"/>
    <property type="evidence" value="ECO:0007669"/>
    <property type="project" value="InterPro"/>
</dbReference>
<dbReference type="OrthoDB" id="2016287at2759"/>
<comment type="caution">
    <text evidence="2">The sequence shown here is derived from an EMBL/GenBank/DDBJ whole genome shotgun (WGS) entry which is preliminary data.</text>
</comment>
<reference evidence="2" key="1">
    <citation type="submission" date="2018-05" db="EMBL/GenBank/DDBJ databases">
        <title>Draft genome of Mucuna pruriens seed.</title>
        <authorList>
            <person name="Nnadi N.E."/>
            <person name="Vos R."/>
            <person name="Hasami M.H."/>
            <person name="Devisetty U.K."/>
            <person name="Aguiy J.C."/>
        </authorList>
    </citation>
    <scope>NUCLEOTIDE SEQUENCE [LARGE SCALE GENOMIC DNA]</scope>
    <source>
        <strain evidence="2">JCA_2017</strain>
    </source>
</reference>
<dbReference type="Gene3D" id="1.10.340.70">
    <property type="match status" value="1"/>
</dbReference>
<keyword evidence="3" id="KW-1185">Reference proteome</keyword>
<sequence length="426" mass="48608">MHSIPITYTASYNIVIGHLALNKLRVVVSTLHLCMKYLVGRDVDQKILHRCYEDSLRVGPKPTDGNTTFVNFLDLDQRQQIEDLRSCPVEELKEIHIDPSKLHRTKINMTLDIESKGLLVRFLTKNRDNQAGDLEEKTTWGGEVKGGQGGNQQTINGWLHPRATIPPRGSQMSWPIDHNGNNSGEWFLSVDGASNQKGSGAGIILEGLDGVLIKQSLRFEFKTSNNRAKYKTLLIGMKLAKELKAQILMAKSDFKIVNREYQARDPQLIKYWDRAMKLVTSFKKFTLLHVLWEQSERADLLSKYNWSVIHKISKPTIEEPSVYYSEARQTWMDSLLEYFRKDTIPKDTEAAKRLKWEASKYILIGEYLYRRGFDFPQLKCLDTEEAECVMQEVHEGVCGSHIGGCALASKIARVGYYCPTLKSNCS</sequence>
<evidence type="ECO:0000313" key="2">
    <source>
        <dbReference type="EMBL" id="RDX62079.1"/>
    </source>
</evidence>
<accession>A0A371E7V2</accession>
<dbReference type="AlphaFoldDB" id="A0A371E7V2"/>